<keyword evidence="1" id="KW-1133">Transmembrane helix</keyword>
<keyword evidence="1" id="KW-0472">Membrane</keyword>
<dbReference type="AlphaFoldDB" id="A0A4Y2HR01"/>
<evidence type="ECO:0000313" key="3">
    <source>
        <dbReference type="Proteomes" id="UP000499080"/>
    </source>
</evidence>
<keyword evidence="3" id="KW-1185">Reference proteome</keyword>
<gene>
    <name evidence="2" type="ORF">AVEN_127537_1</name>
</gene>
<reference evidence="2 3" key="1">
    <citation type="journal article" date="2019" name="Sci. Rep.">
        <title>Orb-weaving spider Araneus ventricosus genome elucidates the spidroin gene catalogue.</title>
        <authorList>
            <person name="Kono N."/>
            <person name="Nakamura H."/>
            <person name="Ohtoshi R."/>
            <person name="Moran D.A.P."/>
            <person name="Shinohara A."/>
            <person name="Yoshida Y."/>
            <person name="Fujiwara M."/>
            <person name="Mori M."/>
            <person name="Tomita M."/>
            <person name="Arakawa K."/>
        </authorList>
    </citation>
    <scope>NUCLEOTIDE SEQUENCE [LARGE SCALE GENOMIC DNA]</scope>
</reference>
<protein>
    <recommendedName>
        <fullName evidence="4">PiggyBac transposable element-derived protein domain-containing protein</fullName>
    </recommendedName>
</protein>
<dbReference type="EMBL" id="BGPR01002107">
    <property type="protein sequence ID" value="GBM67854.1"/>
    <property type="molecule type" value="Genomic_DNA"/>
</dbReference>
<keyword evidence="1" id="KW-0812">Transmembrane</keyword>
<organism evidence="2 3">
    <name type="scientific">Araneus ventricosus</name>
    <name type="common">Orbweaver spider</name>
    <name type="synonym">Epeira ventricosa</name>
    <dbReference type="NCBI Taxonomy" id="182803"/>
    <lineage>
        <taxon>Eukaryota</taxon>
        <taxon>Metazoa</taxon>
        <taxon>Ecdysozoa</taxon>
        <taxon>Arthropoda</taxon>
        <taxon>Chelicerata</taxon>
        <taxon>Arachnida</taxon>
        <taxon>Araneae</taxon>
        <taxon>Araneomorphae</taxon>
        <taxon>Entelegynae</taxon>
        <taxon>Araneoidea</taxon>
        <taxon>Araneidae</taxon>
        <taxon>Araneus</taxon>
    </lineage>
</organism>
<name>A0A4Y2HR01_ARAVE</name>
<comment type="caution">
    <text evidence="2">The sequence shown here is derived from an EMBL/GenBank/DDBJ whole genome shotgun (WGS) entry which is preliminary data.</text>
</comment>
<evidence type="ECO:0000256" key="1">
    <source>
        <dbReference type="SAM" id="Phobius"/>
    </source>
</evidence>
<sequence>MKEWYAILADTVVRCTRKSKPVKFGYKLWMLTSYNGHPFNVFPYQGAQEKCKEPLSQRVVEALLYVVKIISFTGYIWIHRIYSFYFTWVNGSFATKRNLCQWDFSR</sequence>
<evidence type="ECO:0008006" key="4">
    <source>
        <dbReference type="Google" id="ProtNLM"/>
    </source>
</evidence>
<accession>A0A4Y2HR01</accession>
<dbReference type="Proteomes" id="UP000499080">
    <property type="component" value="Unassembled WGS sequence"/>
</dbReference>
<proteinExistence type="predicted"/>
<evidence type="ECO:0000313" key="2">
    <source>
        <dbReference type="EMBL" id="GBM67854.1"/>
    </source>
</evidence>
<feature type="transmembrane region" description="Helical" evidence="1">
    <location>
        <begin position="59"/>
        <end position="78"/>
    </location>
</feature>
<dbReference type="OrthoDB" id="6434956at2759"/>